<dbReference type="InterPro" id="IPR042197">
    <property type="entry name" value="Apaf_helical"/>
</dbReference>
<evidence type="ECO:0000313" key="6">
    <source>
        <dbReference type="Proteomes" id="UP001293593"/>
    </source>
</evidence>
<keyword evidence="1" id="KW-0433">Leucine-rich repeat</keyword>
<feature type="domain" description="Disease resistance protein Roq1-like winged-helix" evidence="4">
    <location>
        <begin position="212"/>
        <end position="280"/>
    </location>
</feature>
<dbReference type="EMBL" id="JAWXYG010000001">
    <property type="protein sequence ID" value="KAK4285141.1"/>
    <property type="molecule type" value="Genomic_DNA"/>
</dbReference>
<dbReference type="PRINTS" id="PR00364">
    <property type="entry name" value="DISEASERSIST"/>
</dbReference>
<dbReference type="GO" id="GO:0043531">
    <property type="term" value="F:ADP binding"/>
    <property type="evidence" value="ECO:0007669"/>
    <property type="project" value="InterPro"/>
</dbReference>
<dbReference type="InterPro" id="IPR036390">
    <property type="entry name" value="WH_DNA-bd_sf"/>
</dbReference>
<sequence length="292" mass="33643">MQSRVREVQELLDLGSNDEIRVVAICGMGGVGKTTLARVVSDRIFHHFDASYFLHNLSEFHICTGMVHGKTILLVLDDLVGYQNLEPLIDTASLLGVRSRIIITTRDEGLLKWFENHHIYRVKLLSRDEALQLFCRKAFRCDFPARGYDAELINRALEYVSGLPLAIVKLGSYLYNRRSSEWSTALVEFKKVASIVVMKVLKRSFDELDLYEQEIFLDIACFFIGKEAKYVQGILACYFYSHLANRDIQGLIEKALVTIMDQKIQMHNLLQEMGRKIVQQKFPSNLEMWSRL</sequence>
<dbReference type="GO" id="GO:0006952">
    <property type="term" value="P:defense response"/>
    <property type="evidence" value="ECO:0007669"/>
    <property type="project" value="InterPro"/>
</dbReference>
<feature type="domain" description="NB-ARC" evidence="3">
    <location>
        <begin position="4"/>
        <end position="53"/>
    </location>
</feature>
<dbReference type="SUPFAM" id="SSF52540">
    <property type="entry name" value="P-loop containing nucleoside triphosphate hydrolases"/>
    <property type="match status" value="1"/>
</dbReference>
<protein>
    <recommendedName>
        <fullName evidence="7">NB-ARC domain-containing protein</fullName>
    </recommendedName>
</protein>
<evidence type="ECO:0000313" key="5">
    <source>
        <dbReference type="EMBL" id="KAK4285141.1"/>
    </source>
</evidence>
<dbReference type="InterPro" id="IPR058192">
    <property type="entry name" value="WHD_ROQ1-like"/>
</dbReference>
<dbReference type="Gene3D" id="1.10.8.430">
    <property type="entry name" value="Helical domain of apoptotic protease-activating factors"/>
    <property type="match status" value="1"/>
</dbReference>
<evidence type="ECO:0000256" key="2">
    <source>
        <dbReference type="ARBA" id="ARBA00022737"/>
    </source>
</evidence>
<keyword evidence="2" id="KW-0677">Repeat</keyword>
<dbReference type="SUPFAM" id="SSF46785">
    <property type="entry name" value="Winged helix' DNA-binding domain"/>
    <property type="match status" value="1"/>
</dbReference>
<accession>A0AAE1THH6</accession>
<evidence type="ECO:0000256" key="1">
    <source>
        <dbReference type="ARBA" id="ARBA00022614"/>
    </source>
</evidence>
<name>A0AAE1THH6_9FABA</name>
<comment type="caution">
    <text evidence="5">The sequence shown here is derived from an EMBL/GenBank/DDBJ whole genome shotgun (WGS) entry which is preliminary data.</text>
</comment>
<dbReference type="Gene3D" id="3.40.50.300">
    <property type="entry name" value="P-loop containing nucleotide triphosphate hydrolases"/>
    <property type="match status" value="2"/>
</dbReference>
<reference evidence="5" key="1">
    <citation type="submission" date="2023-10" db="EMBL/GenBank/DDBJ databases">
        <title>Chromosome-level genome of the transformable northern wattle, Acacia crassicarpa.</title>
        <authorList>
            <person name="Massaro I."/>
            <person name="Sinha N.R."/>
            <person name="Poethig S."/>
            <person name="Leichty A.R."/>
        </authorList>
    </citation>
    <scope>NUCLEOTIDE SEQUENCE</scope>
    <source>
        <strain evidence="5">Acra3RX</strain>
        <tissue evidence="5">Leaf</tissue>
    </source>
</reference>
<dbReference type="Pfam" id="PF00931">
    <property type="entry name" value="NB-ARC"/>
    <property type="match status" value="2"/>
</dbReference>
<dbReference type="Pfam" id="PF23282">
    <property type="entry name" value="WHD_ROQ1"/>
    <property type="match status" value="1"/>
</dbReference>
<proteinExistence type="predicted"/>
<dbReference type="Proteomes" id="UP001293593">
    <property type="component" value="Unassembled WGS sequence"/>
</dbReference>
<keyword evidence="6" id="KW-1185">Reference proteome</keyword>
<gene>
    <name evidence="5" type="ORF">QN277_001879</name>
</gene>
<evidence type="ECO:0000259" key="3">
    <source>
        <dbReference type="Pfam" id="PF00931"/>
    </source>
</evidence>
<dbReference type="InterPro" id="IPR044974">
    <property type="entry name" value="Disease_R_plants"/>
</dbReference>
<evidence type="ECO:0008006" key="7">
    <source>
        <dbReference type="Google" id="ProtNLM"/>
    </source>
</evidence>
<dbReference type="PANTHER" id="PTHR11017">
    <property type="entry name" value="LEUCINE-RICH REPEAT-CONTAINING PROTEIN"/>
    <property type="match status" value="1"/>
</dbReference>
<organism evidence="5 6">
    <name type="scientific">Acacia crassicarpa</name>
    <name type="common">northern wattle</name>
    <dbReference type="NCBI Taxonomy" id="499986"/>
    <lineage>
        <taxon>Eukaryota</taxon>
        <taxon>Viridiplantae</taxon>
        <taxon>Streptophyta</taxon>
        <taxon>Embryophyta</taxon>
        <taxon>Tracheophyta</taxon>
        <taxon>Spermatophyta</taxon>
        <taxon>Magnoliopsida</taxon>
        <taxon>eudicotyledons</taxon>
        <taxon>Gunneridae</taxon>
        <taxon>Pentapetalae</taxon>
        <taxon>rosids</taxon>
        <taxon>fabids</taxon>
        <taxon>Fabales</taxon>
        <taxon>Fabaceae</taxon>
        <taxon>Caesalpinioideae</taxon>
        <taxon>mimosoid clade</taxon>
        <taxon>Acacieae</taxon>
        <taxon>Acacia</taxon>
    </lineage>
</organism>
<feature type="domain" description="NB-ARC" evidence="3">
    <location>
        <begin position="67"/>
        <end position="140"/>
    </location>
</feature>
<evidence type="ECO:0000259" key="4">
    <source>
        <dbReference type="Pfam" id="PF23282"/>
    </source>
</evidence>
<dbReference type="AlphaFoldDB" id="A0AAE1THH6"/>
<dbReference type="InterPro" id="IPR002182">
    <property type="entry name" value="NB-ARC"/>
</dbReference>
<dbReference type="PANTHER" id="PTHR11017:SF570">
    <property type="entry name" value="DISEASE RESISTANCE PROTEIN (TIR-NBS CLASS)-RELATED"/>
    <property type="match status" value="1"/>
</dbReference>
<dbReference type="InterPro" id="IPR027417">
    <property type="entry name" value="P-loop_NTPase"/>
</dbReference>